<comment type="caution">
    <text evidence="1">The sequence shown here is derived from an EMBL/GenBank/DDBJ whole genome shotgun (WGS) entry which is preliminary data.</text>
</comment>
<name>A0A315XPU7_9EURY</name>
<reference evidence="1 2" key="1">
    <citation type="submission" date="2017-03" db="EMBL/GenBank/DDBJ databases">
        <title>Genome sequence of Methanobrevibacter thaueri.</title>
        <authorList>
            <person name="Poehlein A."/>
            <person name="Seedorf H."/>
            <person name="Daniel R."/>
        </authorList>
    </citation>
    <scope>NUCLEOTIDE SEQUENCE [LARGE SCALE GENOMIC DNA]</scope>
    <source>
        <strain evidence="1 2">DSM 11995</strain>
    </source>
</reference>
<gene>
    <name evidence="1" type="ORF">MBBTH_00010</name>
</gene>
<accession>A0A315XPU7</accession>
<protein>
    <submittedName>
        <fullName evidence="1">Uncharacterized protein</fullName>
    </submittedName>
</protein>
<keyword evidence="2" id="KW-1185">Reference proteome</keyword>
<dbReference type="RefSeq" id="WP_116591001.1">
    <property type="nucleotide sequence ID" value="NZ_MZGS01000001.1"/>
</dbReference>
<proteinExistence type="predicted"/>
<evidence type="ECO:0000313" key="1">
    <source>
        <dbReference type="EMBL" id="PWB88395.1"/>
    </source>
</evidence>
<dbReference type="Proteomes" id="UP000251717">
    <property type="component" value="Unassembled WGS sequence"/>
</dbReference>
<dbReference type="OrthoDB" id="82128at2157"/>
<evidence type="ECO:0000313" key="2">
    <source>
        <dbReference type="Proteomes" id="UP000251717"/>
    </source>
</evidence>
<organism evidence="1 2">
    <name type="scientific">Methanobrevibacter thaueri</name>
    <dbReference type="NCBI Taxonomy" id="190975"/>
    <lineage>
        <taxon>Archaea</taxon>
        <taxon>Methanobacteriati</taxon>
        <taxon>Methanobacteriota</taxon>
        <taxon>Methanomada group</taxon>
        <taxon>Methanobacteria</taxon>
        <taxon>Methanobacteriales</taxon>
        <taxon>Methanobacteriaceae</taxon>
        <taxon>Methanobrevibacter</taxon>
    </lineage>
</organism>
<dbReference type="EMBL" id="MZGS01000001">
    <property type="protein sequence ID" value="PWB88395.1"/>
    <property type="molecule type" value="Genomic_DNA"/>
</dbReference>
<dbReference type="AlphaFoldDB" id="A0A315XPU7"/>
<sequence>MLDEIFGDYPQIKVIDYLLMNPFAELSKLQIAVGAEISRITLNKFIDDLTDKELVIKNTNSKYHLNLQSPIVVKLNRLLDELNKLAIEEAINHADESYDTVSDDEFDEIFDENSPDVDLIQLENEILMKEGYGIFIEEINENYVLLV</sequence>